<dbReference type="OrthoDB" id="2794748at2759"/>
<keyword evidence="3" id="KW-1185">Reference proteome</keyword>
<reference evidence="2 3" key="1">
    <citation type="journal article" date="2016" name="Mol. Biol. Evol.">
        <title>Comparative Genomics of Early-Diverging Mushroom-Forming Fungi Provides Insights into the Origins of Lignocellulose Decay Capabilities.</title>
        <authorList>
            <person name="Nagy L.G."/>
            <person name="Riley R."/>
            <person name="Tritt A."/>
            <person name="Adam C."/>
            <person name="Daum C."/>
            <person name="Floudas D."/>
            <person name="Sun H."/>
            <person name="Yadav J.S."/>
            <person name="Pangilinan J."/>
            <person name="Larsson K.H."/>
            <person name="Matsuura K."/>
            <person name="Barry K."/>
            <person name="Labutti K."/>
            <person name="Kuo R."/>
            <person name="Ohm R.A."/>
            <person name="Bhattacharya S.S."/>
            <person name="Shirouzu T."/>
            <person name="Yoshinaga Y."/>
            <person name="Martin F.M."/>
            <person name="Grigoriev I.V."/>
            <person name="Hibbett D.S."/>
        </authorList>
    </citation>
    <scope>NUCLEOTIDE SEQUENCE [LARGE SCALE GENOMIC DNA]</scope>
    <source>
        <strain evidence="2 3">93-53</strain>
    </source>
</reference>
<evidence type="ECO:0000313" key="2">
    <source>
        <dbReference type="EMBL" id="KZS99512.1"/>
    </source>
</evidence>
<dbReference type="GeneID" id="63822374"/>
<evidence type="ECO:0000313" key="3">
    <source>
        <dbReference type="Proteomes" id="UP000076871"/>
    </source>
</evidence>
<feature type="region of interest" description="Disordered" evidence="1">
    <location>
        <begin position="1"/>
        <end position="27"/>
    </location>
</feature>
<gene>
    <name evidence="2" type="ORF">LAESUDRAFT_667890</name>
</gene>
<name>A0A165ARC0_9APHY</name>
<feature type="non-terminal residue" evidence="2">
    <location>
        <position position="1"/>
    </location>
</feature>
<proteinExistence type="predicted"/>
<organism evidence="2 3">
    <name type="scientific">Laetiporus sulphureus 93-53</name>
    <dbReference type="NCBI Taxonomy" id="1314785"/>
    <lineage>
        <taxon>Eukaryota</taxon>
        <taxon>Fungi</taxon>
        <taxon>Dikarya</taxon>
        <taxon>Basidiomycota</taxon>
        <taxon>Agaricomycotina</taxon>
        <taxon>Agaricomycetes</taxon>
        <taxon>Polyporales</taxon>
        <taxon>Laetiporus</taxon>
    </lineage>
</organism>
<dbReference type="AlphaFoldDB" id="A0A165ARC0"/>
<protein>
    <submittedName>
        <fullName evidence="2">Uncharacterized protein</fullName>
    </submittedName>
</protein>
<evidence type="ECO:0000256" key="1">
    <source>
        <dbReference type="SAM" id="MobiDB-lite"/>
    </source>
</evidence>
<dbReference type="InParanoid" id="A0A165ARC0"/>
<dbReference type="Proteomes" id="UP000076871">
    <property type="component" value="Unassembled WGS sequence"/>
</dbReference>
<accession>A0A165ARC0</accession>
<sequence length="148" mass="16822">LGLYTHPFEPSPPDFSAQQEDDGLFDGPESDLNELVPALHVTQFHLLTEAAYMRLDRWTADSLRDGLVAEIEEEIMLRLDGWRLAQSRRLSGDLRRDAVQVIAQEWAAKIICCLKIEVEVHAMESIEDAWQAGRLPWQCMNGKTKTST</sequence>
<dbReference type="RefSeq" id="XP_040757253.1">
    <property type="nucleotide sequence ID" value="XM_040905344.1"/>
</dbReference>
<dbReference type="EMBL" id="KV427815">
    <property type="protein sequence ID" value="KZS99512.1"/>
    <property type="molecule type" value="Genomic_DNA"/>
</dbReference>